<dbReference type="PANTHER" id="PTHR37529">
    <property type="entry name" value="TRANSPOSASE INSG FOR INSERTION SEQUENCE ELEMENT IS4-RELATED"/>
    <property type="match status" value="1"/>
</dbReference>
<keyword evidence="3" id="KW-1185">Reference proteome</keyword>
<evidence type="ECO:0000313" key="2">
    <source>
        <dbReference type="EMBL" id="MCO6044941.1"/>
    </source>
</evidence>
<proteinExistence type="predicted"/>
<dbReference type="Pfam" id="PF01609">
    <property type="entry name" value="DDE_Tnp_1"/>
    <property type="match status" value="1"/>
</dbReference>
<evidence type="ECO:0000259" key="1">
    <source>
        <dbReference type="Pfam" id="PF01609"/>
    </source>
</evidence>
<dbReference type="GO" id="GO:0004803">
    <property type="term" value="F:transposase activity"/>
    <property type="evidence" value="ECO:0007669"/>
    <property type="project" value="InterPro"/>
</dbReference>
<protein>
    <submittedName>
        <fullName evidence="2">IS4 family transposase</fullName>
    </submittedName>
</protein>
<dbReference type="Proteomes" id="UP001155241">
    <property type="component" value="Unassembled WGS sequence"/>
</dbReference>
<dbReference type="AlphaFoldDB" id="A0A9X2FHH7"/>
<gene>
    <name evidence="2" type="ORF">NG895_13610</name>
</gene>
<dbReference type="EMBL" id="JAMXLR010000047">
    <property type="protein sequence ID" value="MCO6044941.1"/>
    <property type="molecule type" value="Genomic_DNA"/>
</dbReference>
<feature type="domain" description="Transposase IS4-like" evidence="1">
    <location>
        <begin position="133"/>
        <end position="371"/>
    </location>
</feature>
<organism evidence="2 3">
    <name type="scientific">Aeoliella straminimaris</name>
    <dbReference type="NCBI Taxonomy" id="2954799"/>
    <lineage>
        <taxon>Bacteria</taxon>
        <taxon>Pseudomonadati</taxon>
        <taxon>Planctomycetota</taxon>
        <taxon>Planctomycetia</taxon>
        <taxon>Pirellulales</taxon>
        <taxon>Lacipirellulaceae</taxon>
        <taxon>Aeoliella</taxon>
    </lineage>
</organism>
<dbReference type="InterPro" id="IPR047952">
    <property type="entry name" value="Transpos_IS4"/>
</dbReference>
<sequence length="473" mass="54618">MSFSNHGRFGEQVRFLRRQFLQDGELPFTDVLSEGTIAQTLQALNVVWLDRIYSPLVTLWVFLSQVLSQDHSCRAAVARLVAYRVSRGRRRCSAETGAYCQARKRLPEKFFSGVARLVGKNLDDQVDSAWLWKGRPVYMFDGTTVSMPDTPENQAAYPQVYNQRPGLGFPIARICTIMSLSCGAVLDLGISRYAGKGQGELSLLRKLWDILSPGDILLTDALMSTWYELLTLKERGVDSVSRLNKATRRADFRRGKRLGEGDHIVRWRKPSPIRSLDWTTYKNLPDYLEVRETRVRVEQPGFRTKVIIVVTTLLDPEATTKEDLASLYRSRWSQELDIRDIKISLQMDVLRCKTPELVRKEIWTHILAYNLIRTIMAQAASQQEILPREISFKGTMQALEAFQPLISFQGHRGKSFRQQLYLQLLEVIATHRVADRPDRFEPRMRKRYPRKAIMMTKPRRELKRLMRKGVAII</sequence>
<name>A0A9X2FHH7_9BACT</name>
<evidence type="ECO:0000313" key="3">
    <source>
        <dbReference type="Proteomes" id="UP001155241"/>
    </source>
</evidence>
<accession>A0A9X2FHH7</accession>
<dbReference type="PANTHER" id="PTHR37529:SF1">
    <property type="entry name" value="TRANSPOSASE INSG FOR INSERTION SEQUENCE ELEMENT IS4-RELATED"/>
    <property type="match status" value="1"/>
</dbReference>
<dbReference type="GO" id="GO:0006313">
    <property type="term" value="P:DNA transposition"/>
    <property type="evidence" value="ECO:0007669"/>
    <property type="project" value="InterPro"/>
</dbReference>
<dbReference type="SUPFAM" id="SSF53098">
    <property type="entry name" value="Ribonuclease H-like"/>
    <property type="match status" value="1"/>
</dbReference>
<dbReference type="GO" id="GO:0003677">
    <property type="term" value="F:DNA binding"/>
    <property type="evidence" value="ECO:0007669"/>
    <property type="project" value="InterPro"/>
</dbReference>
<dbReference type="InterPro" id="IPR012337">
    <property type="entry name" value="RNaseH-like_sf"/>
</dbReference>
<reference evidence="2" key="1">
    <citation type="submission" date="2022-06" db="EMBL/GenBank/DDBJ databases">
        <title>Aeoliella straminimaris, a novel planctomycete from sediments.</title>
        <authorList>
            <person name="Vitorino I.R."/>
            <person name="Lage O.M."/>
        </authorList>
    </citation>
    <scope>NUCLEOTIDE SEQUENCE</scope>
    <source>
        <strain evidence="2">ICT_H6.2</strain>
    </source>
</reference>
<dbReference type="RefSeq" id="WP_252853055.1">
    <property type="nucleotide sequence ID" value="NZ_JAMXLR010000047.1"/>
</dbReference>
<dbReference type="NCBIfam" id="NF033592">
    <property type="entry name" value="transpos_IS4_1"/>
    <property type="match status" value="1"/>
</dbReference>
<dbReference type="InterPro" id="IPR002559">
    <property type="entry name" value="Transposase_11"/>
</dbReference>
<comment type="caution">
    <text evidence="2">The sequence shown here is derived from an EMBL/GenBank/DDBJ whole genome shotgun (WGS) entry which is preliminary data.</text>
</comment>